<proteinExistence type="predicted"/>
<reference evidence="1 2" key="1">
    <citation type="submission" date="2009-11" db="EMBL/GenBank/DDBJ databases">
        <title>Annotation of Allomyces macrogynus ATCC 38327.</title>
        <authorList>
            <consortium name="The Broad Institute Genome Sequencing Platform"/>
            <person name="Russ C."/>
            <person name="Cuomo C."/>
            <person name="Burger G."/>
            <person name="Gray M.W."/>
            <person name="Holland P.W.H."/>
            <person name="King N."/>
            <person name="Lang F.B.F."/>
            <person name="Roger A.J."/>
            <person name="Ruiz-Trillo I."/>
            <person name="Young S.K."/>
            <person name="Zeng Q."/>
            <person name="Gargeya S."/>
            <person name="Fitzgerald M."/>
            <person name="Haas B."/>
            <person name="Abouelleil A."/>
            <person name="Alvarado L."/>
            <person name="Arachchi H.M."/>
            <person name="Berlin A."/>
            <person name="Chapman S.B."/>
            <person name="Gearin G."/>
            <person name="Goldberg J."/>
            <person name="Griggs A."/>
            <person name="Gujja S."/>
            <person name="Hansen M."/>
            <person name="Heiman D."/>
            <person name="Howarth C."/>
            <person name="Larimer J."/>
            <person name="Lui A."/>
            <person name="MacDonald P.J.P."/>
            <person name="McCowen C."/>
            <person name="Montmayeur A."/>
            <person name="Murphy C."/>
            <person name="Neiman D."/>
            <person name="Pearson M."/>
            <person name="Priest M."/>
            <person name="Roberts A."/>
            <person name="Saif S."/>
            <person name="Shea T."/>
            <person name="Sisk P."/>
            <person name="Stolte C."/>
            <person name="Sykes S."/>
            <person name="Wortman J."/>
            <person name="Nusbaum C."/>
            <person name="Birren B."/>
        </authorList>
    </citation>
    <scope>NUCLEOTIDE SEQUENCE [LARGE SCALE GENOMIC DNA]</scope>
    <source>
        <strain evidence="1 2">ATCC 38327</strain>
    </source>
</reference>
<dbReference type="AlphaFoldDB" id="A0A0L0S3Y5"/>
<evidence type="ECO:0000313" key="1">
    <source>
        <dbReference type="EMBL" id="KNE57120.1"/>
    </source>
</evidence>
<dbReference type="Proteomes" id="UP000054350">
    <property type="component" value="Unassembled WGS sequence"/>
</dbReference>
<dbReference type="VEuPathDB" id="FungiDB:AMAG_02870"/>
<organism evidence="1 2">
    <name type="scientific">Allomyces macrogynus (strain ATCC 38327)</name>
    <name type="common">Allomyces javanicus var. macrogynus</name>
    <dbReference type="NCBI Taxonomy" id="578462"/>
    <lineage>
        <taxon>Eukaryota</taxon>
        <taxon>Fungi</taxon>
        <taxon>Fungi incertae sedis</taxon>
        <taxon>Blastocladiomycota</taxon>
        <taxon>Blastocladiomycetes</taxon>
        <taxon>Blastocladiales</taxon>
        <taxon>Blastocladiaceae</taxon>
        <taxon>Allomyces</taxon>
    </lineage>
</organism>
<dbReference type="EMBL" id="GG745331">
    <property type="protein sequence ID" value="KNE57120.1"/>
    <property type="molecule type" value="Genomic_DNA"/>
</dbReference>
<evidence type="ECO:0000313" key="2">
    <source>
        <dbReference type="Proteomes" id="UP000054350"/>
    </source>
</evidence>
<reference evidence="2" key="2">
    <citation type="submission" date="2009-11" db="EMBL/GenBank/DDBJ databases">
        <title>The Genome Sequence of Allomyces macrogynus strain ATCC 38327.</title>
        <authorList>
            <consortium name="The Broad Institute Genome Sequencing Platform"/>
            <person name="Russ C."/>
            <person name="Cuomo C."/>
            <person name="Shea T."/>
            <person name="Young S.K."/>
            <person name="Zeng Q."/>
            <person name="Koehrsen M."/>
            <person name="Haas B."/>
            <person name="Borodovsky M."/>
            <person name="Guigo R."/>
            <person name="Alvarado L."/>
            <person name="Berlin A."/>
            <person name="Borenstein D."/>
            <person name="Chen Z."/>
            <person name="Engels R."/>
            <person name="Freedman E."/>
            <person name="Gellesch M."/>
            <person name="Goldberg J."/>
            <person name="Griggs A."/>
            <person name="Gujja S."/>
            <person name="Heiman D."/>
            <person name="Hepburn T."/>
            <person name="Howarth C."/>
            <person name="Jen D."/>
            <person name="Larson L."/>
            <person name="Lewis B."/>
            <person name="Mehta T."/>
            <person name="Park D."/>
            <person name="Pearson M."/>
            <person name="Roberts A."/>
            <person name="Saif S."/>
            <person name="Shenoy N."/>
            <person name="Sisk P."/>
            <person name="Stolte C."/>
            <person name="Sykes S."/>
            <person name="Walk T."/>
            <person name="White J."/>
            <person name="Yandava C."/>
            <person name="Burger G."/>
            <person name="Gray M.W."/>
            <person name="Holland P.W.H."/>
            <person name="King N."/>
            <person name="Lang F.B.F."/>
            <person name="Roger A.J."/>
            <person name="Ruiz-Trillo I."/>
            <person name="Lander E."/>
            <person name="Nusbaum C."/>
        </authorList>
    </citation>
    <scope>NUCLEOTIDE SEQUENCE [LARGE SCALE GENOMIC DNA]</scope>
    <source>
        <strain evidence="2">ATCC 38327</strain>
    </source>
</reference>
<name>A0A0L0S3Y5_ALLM3</name>
<protein>
    <submittedName>
        <fullName evidence="1">Uncharacterized protein</fullName>
    </submittedName>
</protein>
<keyword evidence="2" id="KW-1185">Reference proteome</keyword>
<gene>
    <name evidence="1" type="ORF">AMAG_02870</name>
</gene>
<sequence>MLLTLLINVHAVDEVKCIAIQLLSTAFKDTSPMLLMDVHTKNGGGGCKAAILLLIEPKDKPPMLLVSVKAKDKIEATNLEPTALKHLLHMLLIKQQVESTKVNDLLQQNTVIVTNGAFSINQQVEHVEVVDLL</sequence>
<accession>A0A0L0S3Y5</accession>
<dbReference type="OrthoDB" id="10657557at2759"/>